<dbReference type="EMBL" id="LAZR01005878">
    <property type="protein sequence ID" value="KKM96466.1"/>
    <property type="molecule type" value="Genomic_DNA"/>
</dbReference>
<dbReference type="AlphaFoldDB" id="A0A0F9MAT7"/>
<organism evidence="1">
    <name type="scientific">marine sediment metagenome</name>
    <dbReference type="NCBI Taxonomy" id="412755"/>
    <lineage>
        <taxon>unclassified sequences</taxon>
        <taxon>metagenomes</taxon>
        <taxon>ecological metagenomes</taxon>
    </lineage>
</organism>
<evidence type="ECO:0008006" key="2">
    <source>
        <dbReference type="Google" id="ProtNLM"/>
    </source>
</evidence>
<name>A0A0F9MAT7_9ZZZZ</name>
<protein>
    <recommendedName>
        <fullName evidence="2">Holin of 3TMs, for gene-transfer release</fullName>
    </recommendedName>
</protein>
<evidence type="ECO:0000313" key="1">
    <source>
        <dbReference type="EMBL" id="KKM96466.1"/>
    </source>
</evidence>
<comment type="caution">
    <text evidence="1">The sequence shown here is derived from an EMBL/GenBank/DDBJ whole genome shotgun (WGS) entry which is preliminary data.</text>
</comment>
<gene>
    <name evidence="1" type="ORF">LCGC14_1177870</name>
</gene>
<sequence length="144" mass="16057">MFGAIAKGVIEGSLGNILDKLVPDREGRKKFDREFKELLEEGFQAEEAAQAADRQAQLEINKIEAAHKSMFVAGWRPAIGWICAIGIFWSFLGQPIADTILDIAGSDILLPQIPEDRLWELVSAMLGLSGLRTFEKFKKVARNR</sequence>
<dbReference type="Pfam" id="PF11351">
    <property type="entry name" value="GTA_holin_3TM"/>
    <property type="match status" value="1"/>
</dbReference>
<accession>A0A0F9MAT7</accession>
<proteinExistence type="predicted"/>
<reference evidence="1" key="1">
    <citation type="journal article" date="2015" name="Nature">
        <title>Complex archaea that bridge the gap between prokaryotes and eukaryotes.</title>
        <authorList>
            <person name="Spang A."/>
            <person name="Saw J.H."/>
            <person name="Jorgensen S.L."/>
            <person name="Zaremba-Niedzwiedzka K."/>
            <person name="Martijn J."/>
            <person name="Lind A.E."/>
            <person name="van Eijk R."/>
            <person name="Schleper C."/>
            <person name="Guy L."/>
            <person name="Ettema T.J."/>
        </authorList>
    </citation>
    <scope>NUCLEOTIDE SEQUENCE</scope>
</reference>
<dbReference type="InterPro" id="IPR021497">
    <property type="entry name" value="GTA_holin_3TM"/>
</dbReference>